<keyword evidence="3" id="KW-1185">Reference proteome</keyword>
<dbReference type="EMBL" id="BLXT01001350">
    <property type="protein sequence ID" value="GFN84961.1"/>
    <property type="molecule type" value="Genomic_DNA"/>
</dbReference>
<feature type="region of interest" description="Disordered" evidence="1">
    <location>
        <begin position="50"/>
        <end position="77"/>
    </location>
</feature>
<gene>
    <name evidence="2" type="ORF">PoB_001146700</name>
</gene>
<reference evidence="2 3" key="1">
    <citation type="journal article" date="2021" name="Elife">
        <title>Chloroplast acquisition without the gene transfer in kleptoplastic sea slugs, Plakobranchus ocellatus.</title>
        <authorList>
            <person name="Maeda T."/>
            <person name="Takahashi S."/>
            <person name="Yoshida T."/>
            <person name="Shimamura S."/>
            <person name="Takaki Y."/>
            <person name="Nagai Y."/>
            <person name="Toyoda A."/>
            <person name="Suzuki Y."/>
            <person name="Arimoto A."/>
            <person name="Ishii H."/>
            <person name="Satoh N."/>
            <person name="Nishiyama T."/>
            <person name="Hasebe M."/>
            <person name="Maruyama T."/>
            <person name="Minagawa J."/>
            <person name="Obokata J."/>
            <person name="Shigenobu S."/>
        </authorList>
    </citation>
    <scope>NUCLEOTIDE SEQUENCE [LARGE SCALE GENOMIC DNA]</scope>
</reference>
<accession>A0AAV3YPQ9</accession>
<name>A0AAV3YPQ9_9GAST</name>
<dbReference type="Proteomes" id="UP000735302">
    <property type="component" value="Unassembled WGS sequence"/>
</dbReference>
<proteinExistence type="predicted"/>
<evidence type="ECO:0000256" key="1">
    <source>
        <dbReference type="SAM" id="MobiDB-lite"/>
    </source>
</evidence>
<comment type="caution">
    <text evidence="2">The sequence shown here is derived from an EMBL/GenBank/DDBJ whole genome shotgun (WGS) entry which is preliminary data.</text>
</comment>
<evidence type="ECO:0000313" key="3">
    <source>
        <dbReference type="Proteomes" id="UP000735302"/>
    </source>
</evidence>
<dbReference type="AlphaFoldDB" id="A0AAV3YPQ9"/>
<protein>
    <submittedName>
        <fullName evidence="2">Uncharacterized protein</fullName>
    </submittedName>
</protein>
<sequence length="77" mass="8622">MFCPVPAVLRKNYTLPHAYLEGVVDERDPGTRCEVKLLIRLSGTTGSTTPYRLPVRSYGRPKQSRSTILTGQRGEET</sequence>
<evidence type="ECO:0000313" key="2">
    <source>
        <dbReference type="EMBL" id="GFN84961.1"/>
    </source>
</evidence>
<organism evidence="2 3">
    <name type="scientific">Plakobranchus ocellatus</name>
    <dbReference type="NCBI Taxonomy" id="259542"/>
    <lineage>
        <taxon>Eukaryota</taxon>
        <taxon>Metazoa</taxon>
        <taxon>Spiralia</taxon>
        <taxon>Lophotrochozoa</taxon>
        <taxon>Mollusca</taxon>
        <taxon>Gastropoda</taxon>
        <taxon>Heterobranchia</taxon>
        <taxon>Euthyneura</taxon>
        <taxon>Panpulmonata</taxon>
        <taxon>Sacoglossa</taxon>
        <taxon>Placobranchoidea</taxon>
        <taxon>Plakobranchidae</taxon>
        <taxon>Plakobranchus</taxon>
    </lineage>
</organism>